<dbReference type="InterPro" id="IPR051782">
    <property type="entry name" value="ABC_Transporter_VariousFunc"/>
</dbReference>
<dbReference type="SUPFAM" id="SSF52540">
    <property type="entry name" value="P-loop containing nucleoside triphosphate hydrolases"/>
    <property type="match status" value="1"/>
</dbReference>
<dbReference type="GO" id="GO:0016887">
    <property type="term" value="F:ATP hydrolysis activity"/>
    <property type="evidence" value="ECO:0007669"/>
    <property type="project" value="InterPro"/>
</dbReference>
<dbReference type="PANTHER" id="PTHR42939">
    <property type="entry name" value="ABC TRANSPORTER ATP-BINDING PROTEIN ALBC-RELATED"/>
    <property type="match status" value="1"/>
</dbReference>
<dbReference type="OrthoDB" id="9785229at2"/>
<dbReference type="PROSITE" id="PS50893">
    <property type="entry name" value="ABC_TRANSPORTER_2"/>
    <property type="match status" value="1"/>
</dbReference>
<evidence type="ECO:0000313" key="5">
    <source>
        <dbReference type="EMBL" id="TFF40848.1"/>
    </source>
</evidence>
<dbReference type="AlphaFoldDB" id="A0A4Y8SPJ9"/>
<dbReference type="InterPro" id="IPR003593">
    <property type="entry name" value="AAA+_ATPase"/>
</dbReference>
<gene>
    <name evidence="5" type="ORF">E2R66_01330</name>
</gene>
<dbReference type="InterPro" id="IPR003439">
    <property type="entry name" value="ABC_transporter-like_ATP-bd"/>
</dbReference>
<dbReference type="Proteomes" id="UP000297540">
    <property type="component" value="Unassembled WGS sequence"/>
</dbReference>
<keyword evidence="6" id="KW-1185">Reference proteome</keyword>
<keyword evidence="2" id="KW-0547">Nucleotide-binding</keyword>
<dbReference type="Gene3D" id="3.40.50.300">
    <property type="entry name" value="P-loop containing nucleotide triphosphate hydrolases"/>
    <property type="match status" value="1"/>
</dbReference>
<dbReference type="RefSeq" id="WP_133229613.1">
    <property type="nucleotide sequence ID" value="NZ_SOZE01000001.1"/>
</dbReference>
<sequence length="279" mass="31399">MIRFNNLSFGYSRKKLLYKNLTLSIESGSIYGLLGKNGAGKSTLLKNMVGTLFPVEGSVTINGMEPKSRKPSFLQTIYYIAEDVYVPALTIKQYQNLFAPFYPLFNKDNFYKYLLEMEVSVDGKLNKLSFGQQKKFVIAFALACNTRVLLMDEPTNGLDIPSKAQFRKLIASVMNEDRIIFISTHQIRDLENMIDKVMIVDNGNLLLHSSIADIAEKLCFKTVAAIPTNVKVLYAEKMLRGTSVIIENVDGEDSALNLEHLFNGITENPTMAKQLFPIK</sequence>
<keyword evidence="3 5" id="KW-0067">ATP-binding</keyword>
<evidence type="ECO:0000256" key="3">
    <source>
        <dbReference type="ARBA" id="ARBA00022840"/>
    </source>
</evidence>
<reference evidence="5 6" key="1">
    <citation type="journal article" date="2017" name="Int. J. Syst. Evol. Microbiol.">
        <title>Mucilaginibacterpsychrotolerans sp. nov., isolated from peatlands.</title>
        <authorList>
            <person name="Deng Y."/>
            <person name="Shen L."/>
            <person name="Xu B."/>
            <person name="Liu Y."/>
            <person name="Gu Z."/>
            <person name="Liu H."/>
            <person name="Zhou Y."/>
        </authorList>
    </citation>
    <scope>NUCLEOTIDE SEQUENCE [LARGE SCALE GENOMIC DNA]</scope>
    <source>
        <strain evidence="5 6">NH7-4</strain>
    </source>
</reference>
<name>A0A4Y8SPJ9_9SPHI</name>
<proteinExistence type="predicted"/>
<evidence type="ECO:0000256" key="1">
    <source>
        <dbReference type="ARBA" id="ARBA00022448"/>
    </source>
</evidence>
<comment type="caution">
    <text evidence="5">The sequence shown here is derived from an EMBL/GenBank/DDBJ whole genome shotgun (WGS) entry which is preliminary data.</text>
</comment>
<dbReference type="SMART" id="SM00382">
    <property type="entry name" value="AAA"/>
    <property type="match status" value="1"/>
</dbReference>
<dbReference type="PANTHER" id="PTHR42939:SF1">
    <property type="entry name" value="ABC TRANSPORTER ATP-BINDING PROTEIN ALBC-RELATED"/>
    <property type="match status" value="1"/>
</dbReference>
<evidence type="ECO:0000313" key="6">
    <source>
        <dbReference type="Proteomes" id="UP000297540"/>
    </source>
</evidence>
<dbReference type="InterPro" id="IPR027417">
    <property type="entry name" value="P-loop_NTPase"/>
</dbReference>
<dbReference type="EMBL" id="SOZE01000001">
    <property type="protein sequence ID" value="TFF40848.1"/>
    <property type="molecule type" value="Genomic_DNA"/>
</dbReference>
<dbReference type="Pfam" id="PF00005">
    <property type="entry name" value="ABC_tran"/>
    <property type="match status" value="1"/>
</dbReference>
<keyword evidence="1" id="KW-0813">Transport</keyword>
<dbReference type="CDD" id="cd03230">
    <property type="entry name" value="ABC_DR_subfamily_A"/>
    <property type="match status" value="1"/>
</dbReference>
<evidence type="ECO:0000259" key="4">
    <source>
        <dbReference type="PROSITE" id="PS50893"/>
    </source>
</evidence>
<feature type="domain" description="ABC transporter" evidence="4">
    <location>
        <begin position="2"/>
        <end position="227"/>
    </location>
</feature>
<organism evidence="5 6">
    <name type="scientific">Mucilaginibacter psychrotolerans</name>
    <dbReference type="NCBI Taxonomy" id="1524096"/>
    <lineage>
        <taxon>Bacteria</taxon>
        <taxon>Pseudomonadati</taxon>
        <taxon>Bacteroidota</taxon>
        <taxon>Sphingobacteriia</taxon>
        <taxon>Sphingobacteriales</taxon>
        <taxon>Sphingobacteriaceae</taxon>
        <taxon>Mucilaginibacter</taxon>
    </lineage>
</organism>
<accession>A0A4Y8SPJ9</accession>
<evidence type="ECO:0000256" key="2">
    <source>
        <dbReference type="ARBA" id="ARBA00022741"/>
    </source>
</evidence>
<protein>
    <submittedName>
        <fullName evidence="5">ABC transporter ATP-binding protein</fullName>
    </submittedName>
</protein>
<dbReference type="GO" id="GO:0005524">
    <property type="term" value="F:ATP binding"/>
    <property type="evidence" value="ECO:0007669"/>
    <property type="project" value="UniProtKB-KW"/>
</dbReference>